<accession>U2QMM0</accession>
<dbReference type="CDD" id="cd06529">
    <property type="entry name" value="S24_LexA-like"/>
    <property type="match status" value="1"/>
</dbReference>
<dbReference type="Proteomes" id="UP000016637">
    <property type="component" value="Unassembled WGS sequence"/>
</dbReference>
<name>U2QMM0_9BACL</name>
<protein>
    <submittedName>
        <fullName evidence="2">Putative repressor LexA</fullName>
    </submittedName>
</protein>
<evidence type="ECO:0000313" key="2">
    <source>
        <dbReference type="EMBL" id="ERK57761.1"/>
    </source>
</evidence>
<dbReference type="PANTHER" id="PTHR33516">
    <property type="entry name" value="LEXA REPRESSOR"/>
    <property type="match status" value="1"/>
</dbReference>
<dbReference type="eggNOG" id="COG1974">
    <property type="taxonomic scope" value="Bacteria"/>
</dbReference>
<dbReference type="EMBL" id="AWVP01000060">
    <property type="protein sequence ID" value="ERK57761.1"/>
    <property type="molecule type" value="Genomic_DNA"/>
</dbReference>
<dbReference type="InterPro" id="IPR036286">
    <property type="entry name" value="LexA/Signal_pep-like_sf"/>
</dbReference>
<keyword evidence="3" id="KW-1185">Reference proteome</keyword>
<evidence type="ECO:0000259" key="1">
    <source>
        <dbReference type="PROSITE" id="PS50943"/>
    </source>
</evidence>
<dbReference type="PATRIC" id="fig|1321820.3.peg.931"/>
<dbReference type="InterPro" id="IPR050077">
    <property type="entry name" value="LexA_repressor"/>
</dbReference>
<dbReference type="Gene3D" id="2.10.109.10">
    <property type="entry name" value="Umud Fragment, subunit A"/>
    <property type="match status" value="1"/>
</dbReference>
<organism evidence="2 3">
    <name type="scientific">Gemella bergeri ATCC 700627</name>
    <dbReference type="NCBI Taxonomy" id="1321820"/>
    <lineage>
        <taxon>Bacteria</taxon>
        <taxon>Bacillati</taxon>
        <taxon>Bacillota</taxon>
        <taxon>Bacilli</taxon>
        <taxon>Bacillales</taxon>
        <taxon>Gemellaceae</taxon>
        <taxon>Gemella</taxon>
    </lineage>
</organism>
<dbReference type="InterPro" id="IPR010982">
    <property type="entry name" value="Lambda_DNA-bd_dom_sf"/>
</dbReference>
<reference evidence="2 3" key="1">
    <citation type="submission" date="2013-08" db="EMBL/GenBank/DDBJ databases">
        <authorList>
            <person name="Weinstock G."/>
            <person name="Sodergren E."/>
            <person name="Wylie T."/>
            <person name="Fulton L."/>
            <person name="Fulton R."/>
            <person name="Fronick C."/>
            <person name="O'Laughlin M."/>
            <person name="Godfrey J."/>
            <person name="Miner T."/>
            <person name="Herter B."/>
            <person name="Appelbaum E."/>
            <person name="Cordes M."/>
            <person name="Lek S."/>
            <person name="Wollam A."/>
            <person name="Pepin K.H."/>
            <person name="Palsikar V.B."/>
            <person name="Mitreva M."/>
            <person name="Wilson R.K."/>
        </authorList>
    </citation>
    <scope>NUCLEOTIDE SEQUENCE [LARGE SCALE GENOMIC DNA]</scope>
    <source>
        <strain evidence="2 3">ATCC 700627</strain>
    </source>
</reference>
<comment type="caution">
    <text evidence="2">The sequence shown here is derived from an EMBL/GenBank/DDBJ whole genome shotgun (WGS) entry which is preliminary data.</text>
</comment>
<gene>
    <name evidence="2" type="ORF">HMPREF1983_00958</name>
</gene>
<dbReference type="SUPFAM" id="SSF51306">
    <property type="entry name" value="LexA/Signal peptidase"/>
    <property type="match status" value="1"/>
</dbReference>
<dbReference type="Pfam" id="PF00717">
    <property type="entry name" value="Peptidase_S24"/>
    <property type="match status" value="1"/>
</dbReference>
<dbReference type="InterPro" id="IPR001387">
    <property type="entry name" value="Cro/C1-type_HTH"/>
</dbReference>
<dbReference type="SMART" id="SM00530">
    <property type="entry name" value="HTH_XRE"/>
    <property type="match status" value="1"/>
</dbReference>
<dbReference type="Gene3D" id="1.10.260.40">
    <property type="entry name" value="lambda repressor-like DNA-binding domains"/>
    <property type="match status" value="1"/>
</dbReference>
<dbReference type="AlphaFoldDB" id="U2QMM0"/>
<dbReference type="HOGENOM" id="CLU_066192_1_1_9"/>
<evidence type="ECO:0000313" key="3">
    <source>
        <dbReference type="Proteomes" id="UP000016637"/>
    </source>
</evidence>
<sequence length="231" mass="26309">MKIFKLKFIISNKKGVFNMNSIKEIFQTNLKRLLKENNKTQLDLAKAIGVSNTTINNYVKGYNTPRMDKVDKICKYFRINRSDLIGHNEDLIEEKTKPHPKGIKIPVLGVVPAGIPIEAIEDIIDYEEIPYSWKNQGEFFGLRISGDSMLPDITDNDIVIVRQQSTADNGDTVIALVNGDDATCKRLQRQTNGIMLIPNNSSYPTYFYSNEEIENLPVKIVGKVVELRRKF</sequence>
<proteinExistence type="predicted"/>
<dbReference type="CDD" id="cd00093">
    <property type="entry name" value="HTH_XRE"/>
    <property type="match status" value="1"/>
</dbReference>
<dbReference type="Pfam" id="PF01381">
    <property type="entry name" value="HTH_3"/>
    <property type="match status" value="1"/>
</dbReference>
<feature type="domain" description="HTH cro/C1-type" evidence="1">
    <location>
        <begin position="30"/>
        <end position="84"/>
    </location>
</feature>
<dbReference type="GO" id="GO:0003677">
    <property type="term" value="F:DNA binding"/>
    <property type="evidence" value="ECO:0007669"/>
    <property type="project" value="InterPro"/>
</dbReference>
<dbReference type="SUPFAM" id="SSF47413">
    <property type="entry name" value="lambda repressor-like DNA-binding domains"/>
    <property type="match status" value="1"/>
</dbReference>
<dbReference type="InterPro" id="IPR015927">
    <property type="entry name" value="Peptidase_S24_S26A/B/C"/>
</dbReference>
<dbReference type="PROSITE" id="PS50943">
    <property type="entry name" value="HTH_CROC1"/>
    <property type="match status" value="1"/>
</dbReference>
<dbReference type="PANTHER" id="PTHR33516:SF2">
    <property type="entry name" value="LEXA REPRESSOR-RELATED"/>
    <property type="match status" value="1"/>
</dbReference>
<dbReference type="InterPro" id="IPR039418">
    <property type="entry name" value="LexA-like"/>
</dbReference>